<reference evidence="3" key="1">
    <citation type="submission" date="2015-07" db="EMBL/GenBank/DDBJ databases">
        <title>Adaptation to a free-living lifestyle via gene acquisitions in the diplomonad Trepomonas sp. PC1.</title>
        <authorList>
            <person name="Xu F."/>
            <person name="Jerlstrom-Hultqvist J."/>
            <person name="Kolisko M."/>
            <person name="Simpson A.G.B."/>
            <person name="Roger A.J."/>
            <person name="Svard S.G."/>
            <person name="Andersson J.O."/>
        </authorList>
    </citation>
    <scope>NUCLEOTIDE SEQUENCE</scope>
    <source>
        <strain evidence="3">PC1</strain>
    </source>
</reference>
<dbReference type="PRINTS" id="PR00705">
    <property type="entry name" value="PAPAIN"/>
</dbReference>
<dbReference type="SMART" id="SM00645">
    <property type="entry name" value="Pept_C1"/>
    <property type="match status" value="1"/>
</dbReference>
<protein>
    <submittedName>
        <fullName evidence="3">Cathepsin L</fullName>
    </submittedName>
</protein>
<dbReference type="PANTHER" id="PTHR12411">
    <property type="entry name" value="CYSTEINE PROTEASE FAMILY C1-RELATED"/>
    <property type="match status" value="1"/>
</dbReference>
<feature type="domain" description="Peptidase C1A papain C-terminal" evidence="2">
    <location>
        <begin position="261"/>
        <end position="491"/>
    </location>
</feature>
<feature type="non-terminal residue" evidence="3">
    <location>
        <position position="1"/>
    </location>
</feature>
<name>A0A146K5J2_9EUKA</name>
<dbReference type="CDD" id="cd02248">
    <property type="entry name" value="Peptidase_C1A"/>
    <property type="match status" value="1"/>
</dbReference>
<organism evidence="3">
    <name type="scientific">Trepomonas sp. PC1</name>
    <dbReference type="NCBI Taxonomy" id="1076344"/>
    <lineage>
        <taxon>Eukaryota</taxon>
        <taxon>Metamonada</taxon>
        <taxon>Diplomonadida</taxon>
        <taxon>Hexamitidae</taxon>
        <taxon>Hexamitinae</taxon>
        <taxon>Trepomonas</taxon>
    </lineage>
</organism>
<dbReference type="InterPro" id="IPR000668">
    <property type="entry name" value="Peptidase_C1A_C"/>
</dbReference>
<accession>A0A146K5J2</accession>
<evidence type="ECO:0000259" key="2">
    <source>
        <dbReference type="SMART" id="SM00645"/>
    </source>
</evidence>
<dbReference type="InterPro" id="IPR038765">
    <property type="entry name" value="Papain-like_cys_pep_sf"/>
</dbReference>
<dbReference type="Gene3D" id="3.90.70.10">
    <property type="entry name" value="Cysteine proteinases"/>
    <property type="match status" value="1"/>
</dbReference>
<comment type="similarity">
    <text evidence="1">Belongs to the peptidase C1 family.</text>
</comment>
<dbReference type="AlphaFoldDB" id="A0A146K5J2"/>
<dbReference type="Pfam" id="PF00112">
    <property type="entry name" value="Peptidase_C1"/>
    <property type="match status" value="1"/>
</dbReference>
<proteinExistence type="inferred from homology"/>
<dbReference type="InterPro" id="IPR039417">
    <property type="entry name" value="Peptidase_C1A_papain-like"/>
</dbReference>
<sequence>AIQAFNYKNYQVVTHFQVPFSNNSQYYFAQNDAEGNRQYHHFYNFDNIIIDPTLFLDSEQYYKRVEKDKEVCIKTSKAENALFLPNLTKFELVSTTARINGQKLTHYRLNSTYDAKNNKQATFLGVATYQQDFYCKQVSDQCVPVRWEIHGRSNFESHQDYYLLEFQNYSTTLVEKYFNQKDLCPEFTESSLKRQHPLDAVLEITNAQSNMKLINRINNDKKLTFKAAPNKFLKRGAKNLYKINRVHDPDLKECDIKDQTVPKHLDWRTKGVINYVKDQVFCGSCWTFAAAGMMESRMNVLLQEQSKQQPKIRLSEQSIVDCFWDKHEADTFLASAGCEGGQQDYAIQWFQKEMKSKFALEDDYPYYGQNDYCKPSRFTYDKFEIVDTCKVKRSVKELKKALQTGPVAVTVDVPESFLFYAGGVYNDPLCQTDFQDLKHAVVAVGYGVDAEYGEYWIIRNSWSEYWGMDGYIYISAKDNICGVLTDSSYVVLKMK</sequence>
<dbReference type="GO" id="GO:0006508">
    <property type="term" value="P:proteolysis"/>
    <property type="evidence" value="ECO:0007669"/>
    <property type="project" value="InterPro"/>
</dbReference>
<dbReference type="InterPro" id="IPR013128">
    <property type="entry name" value="Peptidase_C1A"/>
</dbReference>
<dbReference type="SUPFAM" id="SSF54001">
    <property type="entry name" value="Cysteine proteinases"/>
    <property type="match status" value="1"/>
</dbReference>
<evidence type="ECO:0000313" key="3">
    <source>
        <dbReference type="EMBL" id="JAP91125.1"/>
    </source>
</evidence>
<dbReference type="PROSITE" id="PS00640">
    <property type="entry name" value="THIOL_PROTEASE_ASN"/>
    <property type="match status" value="1"/>
</dbReference>
<dbReference type="InterPro" id="IPR025661">
    <property type="entry name" value="Pept_asp_AS"/>
</dbReference>
<dbReference type="EMBL" id="GDID01005481">
    <property type="protein sequence ID" value="JAP91125.1"/>
    <property type="molecule type" value="Transcribed_RNA"/>
</dbReference>
<gene>
    <name evidence="3" type="ORF">TPC1_17349</name>
</gene>
<evidence type="ECO:0000256" key="1">
    <source>
        <dbReference type="ARBA" id="ARBA00008455"/>
    </source>
</evidence>
<dbReference type="GO" id="GO:0008234">
    <property type="term" value="F:cysteine-type peptidase activity"/>
    <property type="evidence" value="ECO:0007669"/>
    <property type="project" value="InterPro"/>
</dbReference>